<dbReference type="Pfam" id="PF12146">
    <property type="entry name" value="Hydrolase_4"/>
    <property type="match status" value="1"/>
</dbReference>
<protein>
    <recommendedName>
        <fullName evidence="2">Serine aminopeptidase S33 domain-containing protein</fullName>
    </recommendedName>
</protein>
<feature type="region of interest" description="Disordered" evidence="1">
    <location>
        <begin position="1"/>
        <end position="21"/>
    </location>
</feature>
<evidence type="ECO:0000313" key="4">
    <source>
        <dbReference type="Proteomes" id="UP000001188"/>
    </source>
</evidence>
<proteinExistence type="predicted"/>
<dbReference type="Proteomes" id="UP000001188">
    <property type="component" value="Chromosome"/>
</dbReference>
<reference evidence="3 4" key="1">
    <citation type="journal article" date="2008" name="J. Biotechnol.">
        <title>The genome of Xanthomonas campestris pv. campestris B100 and its use for the reconstruction of metabolic pathways involved in xanthan biosynthesis.</title>
        <authorList>
            <person name="Vorholter F.J."/>
            <person name="Schneiker S."/>
            <person name="Goesmann A."/>
            <person name="Krause L."/>
            <person name="Bekel T."/>
            <person name="Kaiser O."/>
            <person name="Linke B."/>
            <person name="Patschkowski T."/>
            <person name="Ruckert C."/>
            <person name="Schmid J."/>
            <person name="Sidhu V.K."/>
            <person name="Sieber V."/>
            <person name="Tauch A."/>
            <person name="Watt S.A."/>
            <person name="Weisshaar B."/>
            <person name="Becker A."/>
            <person name="Niehaus K."/>
            <person name="Puhler A."/>
        </authorList>
    </citation>
    <scope>NUCLEOTIDE SEQUENCE [LARGE SCALE GENOMIC DNA]</scope>
    <source>
        <strain evidence="3 4">B100</strain>
    </source>
</reference>
<organism evidence="3 4">
    <name type="scientific">Xanthomonas campestris pv. campestris (strain B100)</name>
    <dbReference type="NCBI Taxonomy" id="509169"/>
    <lineage>
        <taxon>Bacteria</taxon>
        <taxon>Pseudomonadati</taxon>
        <taxon>Pseudomonadota</taxon>
        <taxon>Gammaproteobacteria</taxon>
        <taxon>Lysobacterales</taxon>
        <taxon>Lysobacteraceae</taxon>
        <taxon>Xanthomonas</taxon>
    </lineage>
</organism>
<accession>B0RUD1</accession>
<dbReference type="InterPro" id="IPR050266">
    <property type="entry name" value="AB_hydrolase_sf"/>
</dbReference>
<feature type="domain" description="Serine aminopeptidase S33" evidence="2">
    <location>
        <begin position="105"/>
        <end position="215"/>
    </location>
</feature>
<name>B0RUD1_XANCB</name>
<dbReference type="GO" id="GO:0016020">
    <property type="term" value="C:membrane"/>
    <property type="evidence" value="ECO:0007669"/>
    <property type="project" value="TreeGrafter"/>
</dbReference>
<evidence type="ECO:0000259" key="2">
    <source>
        <dbReference type="Pfam" id="PF12146"/>
    </source>
</evidence>
<evidence type="ECO:0000256" key="1">
    <source>
        <dbReference type="SAM" id="MobiDB-lite"/>
    </source>
</evidence>
<gene>
    <name evidence="3" type="ORF">XCCB100_3508</name>
</gene>
<dbReference type="EMBL" id="AM920689">
    <property type="protein sequence ID" value="CAP52873.1"/>
    <property type="molecule type" value="Genomic_DNA"/>
</dbReference>
<dbReference type="Gene3D" id="3.40.50.1820">
    <property type="entry name" value="alpha/beta hydrolase"/>
    <property type="match status" value="1"/>
</dbReference>
<dbReference type="AlphaFoldDB" id="B0RUD1"/>
<dbReference type="InterPro" id="IPR029058">
    <property type="entry name" value="AB_hydrolase_fold"/>
</dbReference>
<dbReference type="PANTHER" id="PTHR43798">
    <property type="entry name" value="MONOACYLGLYCEROL LIPASE"/>
    <property type="match status" value="1"/>
</dbReference>
<sequence length="312" mass="34382">MGQADSAIPTPRHRLAGCPPFRTSYMRPSRPPLRLRLLRTALATASRLAPGPTGRYLAKRFVTPLPATRRQAAAALASLPDTARHTLRIADTDVTVYFWGDPAERPYVLLSHGWSSFGLRFAAWVPRLQALGYAVVAFDQAGHGASSGRLSNFPHFVEVLRHIGRHFGQPAAFIGHSMGASSVVFADEASWRPARYVLIAPLLTPAKSAERQFAAAGIAARTFAPFEQWLSELTGKRFADFDASERLPHFDRPALIIHDRRDRETPWEEGARFAALWPDAQLVSTEGLGHNRMVDHASVIDQALHFVGPASR</sequence>
<dbReference type="PANTHER" id="PTHR43798:SF33">
    <property type="entry name" value="HYDROLASE, PUTATIVE (AFU_ORTHOLOGUE AFUA_2G14860)-RELATED"/>
    <property type="match status" value="1"/>
</dbReference>
<dbReference type="HOGENOM" id="CLU_072027_0_0_6"/>
<dbReference type="SUPFAM" id="SSF53474">
    <property type="entry name" value="alpha/beta-Hydrolases"/>
    <property type="match status" value="1"/>
</dbReference>
<dbReference type="ESTHER" id="xanca-XCC0843">
    <property type="family name" value="6_AlphaBeta_hydrolase"/>
</dbReference>
<dbReference type="InterPro" id="IPR022742">
    <property type="entry name" value="Hydrolase_4"/>
</dbReference>
<dbReference type="KEGG" id="xca:xcc-b100_3508"/>
<evidence type="ECO:0000313" key="3">
    <source>
        <dbReference type="EMBL" id="CAP52873.1"/>
    </source>
</evidence>